<evidence type="ECO:0000313" key="1">
    <source>
        <dbReference type="EnsemblPlants" id="OB01G52860.1"/>
    </source>
</evidence>
<reference evidence="1" key="2">
    <citation type="submission" date="2013-04" db="UniProtKB">
        <authorList>
            <consortium name="EnsemblPlants"/>
        </authorList>
    </citation>
    <scope>IDENTIFICATION</scope>
</reference>
<name>J3L7T0_ORYBR</name>
<accession>J3L7T0</accession>
<organism evidence="1">
    <name type="scientific">Oryza brachyantha</name>
    <name type="common">malo sina</name>
    <dbReference type="NCBI Taxonomy" id="4533"/>
    <lineage>
        <taxon>Eukaryota</taxon>
        <taxon>Viridiplantae</taxon>
        <taxon>Streptophyta</taxon>
        <taxon>Embryophyta</taxon>
        <taxon>Tracheophyta</taxon>
        <taxon>Spermatophyta</taxon>
        <taxon>Magnoliopsida</taxon>
        <taxon>Liliopsida</taxon>
        <taxon>Poales</taxon>
        <taxon>Poaceae</taxon>
        <taxon>BOP clade</taxon>
        <taxon>Oryzoideae</taxon>
        <taxon>Oryzeae</taxon>
        <taxon>Oryzinae</taxon>
        <taxon>Oryza</taxon>
    </lineage>
</organism>
<dbReference type="Gramene" id="OB01G52860.1">
    <property type="protein sequence ID" value="OB01G52860.1"/>
    <property type="gene ID" value="OB01G52860"/>
</dbReference>
<dbReference type="EnsemblPlants" id="OB01G52860.1">
    <property type="protein sequence ID" value="OB01G52860.1"/>
    <property type="gene ID" value="OB01G52860"/>
</dbReference>
<dbReference type="AlphaFoldDB" id="J3L7T0"/>
<protein>
    <submittedName>
        <fullName evidence="1">Uncharacterized protein</fullName>
    </submittedName>
</protein>
<dbReference type="HOGENOM" id="CLU_1443112_0_0_1"/>
<dbReference type="Proteomes" id="UP000006038">
    <property type="component" value="Chromosome 1"/>
</dbReference>
<sequence>MLSFLRLCIFVARSERRHGLLFLLELPTRNPLRTCSLDSSPISLGISSSKKHSDTSRYSSFCSEPIDPGSFSKLWHALRSSTSSSASVPMASGMDSMREMPLRLRYLRFLHATTFFRRSSSTSSMWCFTELFHRPSCIALEQPVRVIDIAVALTHKPKETEAPSGVHKLVVHHGAHSEVVYTTAVASE</sequence>
<evidence type="ECO:0000313" key="2">
    <source>
        <dbReference type="Proteomes" id="UP000006038"/>
    </source>
</evidence>
<reference evidence="1" key="1">
    <citation type="journal article" date="2013" name="Nat. Commun.">
        <title>Whole-genome sequencing of Oryza brachyantha reveals mechanisms underlying Oryza genome evolution.</title>
        <authorList>
            <person name="Chen J."/>
            <person name="Huang Q."/>
            <person name="Gao D."/>
            <person name="Wang J."/>
            <person name="Lang Y."/>
            <person name="Liu T."/>
            <person name="Li B."/>
            <person name="Bai Z."/>
            <person name="Luis Goicoechea J."/>
            <person name="Liang C."/>
            <person name="Chen C."/>
            <person name="Zhang W."/>
            <person name="Sun S."/>
            <person name="Liao Y."/>
            <person name="Zhang X."/>
            <person name="Yang L."/>
            <person name="Song C."/>
            <person name="Wang M."/>
            <person name="Shi J."/>
            <person name="Liu G."/>
            <person name="Liu J."/>
            <person name="Zhou H."/>
            <person name="Zhou W."/>
            <person name="Yu Q."/>
            <person name="An N."/>
            <person name="Chen Y."/>
            <person name="Cai Q."/>
            <person name="Wang B."/>
            <person name="Liu B."/>
            <person name="Min J."/>
            <person name="Huang Y."/>
            <person name="Wu H."/>
            <person name="Li Z."/>
            <person name="Zhang Y."/>
            <person name="Yin Y."/>
            <person name="Song W."/>
            <person name="Jiang J."/>
            <person name="Jackson S.A."/>
            <person name="Wing R.A."/>
            <person name="Wang J."/>
            <person name="Chen M."/>
        </authorList>
    </citation>
    <scope>NUCLEOTIDE SEQUENCE [LARGE SCALE GENOMIC DNA]</scope>
    <source>
        <strain evidence="1">cv. IRGC 101232</strain>
    </source>
</reference>
<proteinExistence type="predicted"/>
<keyword evidence="2" id="KW-1185">Reference proteome</keyword>